<reference evidence="1 2" key="1">
    <citation type="submission" date="2015-03" db="EMBL/GenBank/DDBJ databases">
        <authorList>
            <consortium name="Pathogen Informatics"/>
        </authorList>
    </citation>
    <scope>NUCLEOTIDE SEQUENCE [LARGE SCALE GENOMIC DNA]</scope>
    <source>
        <strain evidence="1 2">D00501624</strain>
    </source>
</reference>
<evidence type="ECO:0000313" key="2">
    <source>
        <dbReference type="Proteomes" id="UP000039217"/>
    </source>
</evidence>
<dbReference type="EMBL" id="CQQC01000849">
    <property type="protein sequence ID" value="CNV45430.1"/>
    <property type="molecule type" value="Genomic_DNA"/>
</dbReference>
<sequence length="37" mass="4023">MSEANRLHGLPRLDRAERYCAGGISTVSIMYTVALAV</sequence>
<dbReference type="Proteomes" id="UP000039217">
    <property type="component" value="Unassembled WGS sequence"/>
</dbReference>
<proteinExistence type="predicted"/>
<organism evidence="1 2">
    <name type="scientific">Mycobacterium tuberculosis</name>
    <dbReference type="NCBI Taxonomy" id="1773"/>
    <lineage>
        <taxon>Bacteria</taxon>
        <taxon>Bacillati</taxon>
        <taxon>Actinomycetota</taxon>
        <taxon>Actinomycetes</taxon>
        <taxon>Mycobacteriales</taxon>
        <taxon>Mycobacteriaceae</taxon>
        <taxon>Mycobacterium</taxon>
        <taxon>Mycobacterium tuberculosis complex</taxon>
    </lineage>
</organism>
<accession>A0A655F2A8</accession>
<name>A0A655F2A8_MYCTX</name>
<evidence type="ECO:0000313" key="1">
    <source>
        <dbReference type="EMBL" id="CNV45430.1"/>
    </source>
</evidence>
<gene>
    <name evidence="1" type="ORF">ERS007661_02424</name>
</gene>
<protein>
    <submittedName>
        <fullName evidence="1">Uncharacterized protein</fullName>
    </submittedName>
</protein>
<dbReference type="AlphaFoldDB" id="A0A655F2A8"/>